<evidence type="ECO:0000256" key="4">
    <source>
        <dbReference type="ARBA" id="ARBA00023136"/>
    </source>
</evidence>
<feature type="signal peptide" evidence="6">
    <location>
        <begin position="1"/>
        <end position="25"/>
    </location>
</feature>
<dbReference type="Gene3D" id="2.40.128.130">
    <property type="entry name" value="Autotransporter beta-domain"/>
    <property type="match status" value="1"/>
</dbReference>
<evidence type="ECO:0000256" key="6">
    <source>
        <dbReference type="SAM" id="SignalP"/>
    </source>
</evidence>
<feature type="chain" id="PRO_5023048905" evidence="6">
    <location>
        <begin position="26"/>
        <end position="267"/>
    </location>
</feature>
<dbReference type="KEGG" id="pacr:FXN63_20375"/>
<dbReference type="SUPFAM" id="SSF103515">
    <property type="entry name" value="Autotransporter"/>
    <property type="match status" value="1"/>
</dbReference>
<dbReference type="InterPro" id="IPR010583">
    <property type="entry name" value="MipA"/>
</dbReference>
<comment type="similarity">
    <text evidence="2">Belongs to the MipA/OmpV family.</text>
</comment>
<sequence length="267" mass="28783">MPNTASLSAVLSAMLMVTVLPTAFAQSTVQSTAQTAPPASTSDSFFGLGVGVSTDRSPYTGVGYENHLIPVVSYESRLFSIQGKTADVHLLGDERLSFSARAEYGFGDGYKGSDAPALNGMSHRKESIWLGGVVEWDAGWADLTASWLGDASGRSKGQQVGLGLERDFPMGQWLLTPRIGAIWQDSKFVDYYYGVRSSEARPGRAAYAGKSAISTELGVRAQYSLTPKQTVFLDLSANRVGSSIQDSPIVDRTWLPAVRAGYLYRFN</sequence>
<dbReference type="AlphaFoldDB" id="A0A5C0B2J7"/>
<evidence type="ECO:0000313" key="7">
    <source>
        <dbReference type="EMBL" id="QEI07933.1"/>
    </source>
</evidence>
<dbReference type="InterPro" id="IPR036709">
    <property type="entry name" value="Autotransporte_beta_dom_sf"/>
</dbReference>
<dbReference type="PANTHER" id="PTHR38776:SF1">
    <property type="entry name" value="MLTA-INTERACTING PROTEIN-RELATED"/>
    <property type="match status" value="1"/>
</dbReference>
<dbReference type="PANTHER" id="PTHR38776">
    <property type="entry name" value="MLTA-INTERACTING PROTEIN-RELATED"/>
    <property type="match status" value="1"/>
</dbReference>
<dbReference type="OrthoDB" id="8562138at2"/>
<evidence type="ECO:0000256" key="5">
    <source>
        <dbReference type="ARBA" id="ARBA00023237"/>
    </source>
</evidence>
<dbReference type="Proteomes" id="UP000325161">
    <property type="component" value="Chromosome"/>
</dbReference>
<dbReference type="Pfam" id="PF06629">
    <property type="entry name" value="MipA"/>
    <property type="match status" value="1"/>
</dbReference>
<proteinExistence type="inferred from homology"/>
<keyword evidence="5" id="KW-0998">Cell outer membrane</keyword>
<accession>A0A5C0B2J7</accession>
<reference evidence="7 8" key="1">
    <citation type="submission" date="2019-08" db="EMBL/GenBank/DDBJ databases">
        <title>Amphibian skin-associated Pigmentiphaga: genome sequence and occurrence across geography and hosts.</title>
        <authorList>
            <person name="Bletz M.C."/>
            <person name="Bunk B."/>
            <person name="Sproeer C."/>
            <person name="Biwer P."/>
            <person name="Reiter S."/>
            <person name="Rabemananjara F.C.E."/>
            <person name="Schulz S."/>
            <person name="Overmann J."/>
            <person name="Vences M."/>
        </authorList>
    </citation>
    <scope>NUCLEOTIDE SEQUENCE [LARGE SCALE GENOMIC DNA]</scope>
    <source>
        <strain evidence="7 8">Mada1488</strain>
    </source>
</reference>
<comment type="subcellular location">
    <subcellularLocation>
        <location evidence="1">Cell outer membrane</location>
    </subcellularLocation>
</comment>
<protein>
    <submittedName>
        <fullName evidence="7">MipA/OmpV family protein</fullName>
    </submittedName>
</protein>
<name>A0A5C0B2J7_9BURK</name>
<evidence type="ECO:0000256" key="1">
    <source>
        <dbReference type="ARBA" id="ARBA00004442"/>
    </source>
</evidence>
<evidence type="ECO:0000313" key="8">
    <source>
        <dbReference type="Proteomes" id="UP000325161"/>
    </source>
</evidence>
<dbReference type="EMBL" id="CP043046">
    <property type="protein sequence ID" value="QEI07933.1"/>
    <property type="molecule type" value="Genomic_DNA"/>
</dbReference>
<keyword evidence="4" id="KW-0472">Membrane</keyword>
<organism evidence="7 8">
    <name type="scientific">Pigmentiphaga aceris</name>
    <dbReference type="NCBI Taxonomy" id="1940612"/>
    <lineage>
        <taxon>Bacteria</taxon>
        <taxon>Pseudomonadati</taxon>
        <taxon>Pseudomonadota</taxon>
        <taxon>Betaproteobacteria</taxon>
        <taxon>Burkholderiales</taxon>
        <taxon>Alcaligenaceae</taxon>
        <taxon>Pigmentiphaga</taxon>
    </lineage>
</organism>
<dbReference type="GO" id="GO:0009279">
    <property type="term" value="C:cell outer membrane"/>
    <property type="evidence" value="ECO:0007669"/>
    <property type="project" value="UniProtKB-SubCell"/>
</dbReference>
<gene>
    <name evidence="7" type="ORF">FXN63_20375</name>
</gene>
<evidence type="ECO:0000256" key="2">
    <source>
        <dbReference type="ARBA" id="ARBA00005722"/>
    </source>
</evidence>
<keyword evidence="8" id="KW-1185">Reference proteome</keyword>
<keyword evidence="3 6" id="KW-0732">Signal</keyword>
<evidence type="ECO:0000256" key="3">
    <source>
        <dbReference type="ARBA" id="ARBA00022729"/>
    </source>
</evidence>
<dbReference type="RefSeq" id="WP_148816980.1">
    <property type="nucleotide sequence ID" value="NZ_CP043046.1"/>
</dbReference>